<feature type="transmembrane region" description="Helical" evidence="1">
    <location>
        <begin position="15"/>
        <end position="33"/>
    </location>
</feature>
<keyword evidence="1" id="KW-0472">Membrane</keyword>
<dbReference type="RefSeq" id="WP_260594079.1">
    <property type="nucleotide sequence ID" value="NZ_CP104003.1"/>
</dbReference>
<feature type="transmembrane region" description="Helical" evidence="1">
    <location>
        <begin position="86"/>
        <end position="106"/>
    </location>
</feature>
<evidence type="ECO:0008006" key="4">
    <source>
        <dbReference type="Google" id="ProtNLM"/>
    </source>
</evidence>
<feature type="transmembrane region" description="Helical" evidence="1">
    <location>
        <begin position="232"/>
        <end position="248"/>
    </location>
</feature>
<sequence length="249" mass="27412">MIDTMWLVQVDPTSLTVAAGLFTLVLSSVHLLADRLQFPGRWQRWWLSAAGGVSVAYVFILLLPEVSEAAAITGTLRGEAFLAEQLLYVAALLGFVVFYGVEVFVTQRRKTAAEDTPGVFWFHVVVFTLYSALIGYLLFHQEVETLANLVLYALAMVLHFLVTDYGLSRHHGEAFHRRARWVLAAGTLVGGVLGVTVDGARLGLTLLYGFVAGAIVLNVIKEELPQVDQNRFLAFVVGVFLYTVVLLLV</sequence>
<reference evidence="2" key="1">
    <citation type="submission" date="2022-09" db="EMBL/GenBank/DDBJ databases">
        <title>Diverse halophilic archaea isolated from saline environments.</title>
        <authorList>
            <person name="Cui H.-L."/>
        </authorList>
    </citation>
    <scope>NUCLEOTIDE SEQUENCE</scope>
    <source>
        <strain evidence="2">ZS-35-S2</strain>
    </source>
</reference>
<evidence type="ECO:0000313" key="2">
    <source>
        <dbReference type="EMBL" id="UWM55027.1"/>
    </source>
</evidence>
<feature type="transmembrane region" description="Helical" evidence="1">
    <location>
        <begin position="145"/>
        <end position="167"/>
    </location>
</feature>
<keyword evidence="1" id="KW-0812">Transmembrane</keyword>
<accession>A0A9E7R3T0</accession>
<organism evidence="2 3">
    <name type="scientific">Salinirubellus salinus</name>
    <dbReference type="NCBI Taxonomy" id="1364945"/>
    <lineage>
        <taxon>Archaea</taxon>
        <taxon>Methanobacteriati</taxon>
        <taxon>Methanobacteriota</taxon>
        <taxon>Stenosarchaea group</taxon>
        <taxon>Halobacteria</taxon>
        <taxon>Halobacteriales</taxon>
        <taxon>Natronomonadaceae</taxon>
        <taxon>Salinirubellus</taxon>
    </lineage>
</organism>
<dbReference type="EMBL" id="CP104003">
    <property type="protein sequence ID" value="UWM55027.1"/>
    <property type="molecule type" value="Genomic_DNA"/>
</dbReference>
<protein>
    <recommendedName>
        <fullName evidence="4">ZIP Zinc transporter</fullName>
    </recommendedName>
</protein>
<feature type="transmembrane region" description="Helical" evidence="1">
    <location>
        <begin position="45"/>
        <end position="66"/>
    </location>
</feature>
<keyword evidence="3" id="KW-1185">Reference proteome</keyword>
<feature type="transmembrane region" description="Helical" evidence="1">
    <location>
        <begin position="118"/>
        <end position="139"/>
    </location>
</feature>
<proteinExistence type="predicted"/>
<dbReference type="AlphaFoldDB" id="A0A9E7R3T0"/>
<evidence type="ECO:0000313" key="3">
    <source>
        <dbReference type="Proteomes" id="UP001057580"/>
    </source>
</evidence>
<keyword evidence="1" id="KW-1133">Transmembrane helix</keyword>
<dbReference type="KEGG" id="ssai:N0B31_01810"/>
<feature type="transmembrane region" description="Helical" evidence="1">
    <location>
        <begin position="202"/>
        <end position="220"/>
    </location>
</feature>
<dbReference type="GeneID" id="74941118"/>
<feature type="transmembrane region" description="Helical" evidence="1">
    <location>
        <begin position="179"/>
        <end position="196"/>
    </location>
</feature>
<dbReference type="Proteomes" id="UP001057580">
    <property type="component" value="Chromosome"/>
</dbReference>
<gene>
    <name evidence="2" type="ORF">N0B31_01810</name>
</gene>
<name>A0A9E7R3T0_9EURY</name>
<evidence type="ECO:0000256" key="1">
    <source>
        <dbReference type="SAM" id="Phobius"/>
    </source>
</evidence>